<comment type="similarity">
    <text evidence="1">Belongs to the peptidase C40 family.</text>
</comment>
<dbReference type="InterPro" id="IPR057309">
    <property type="entry name" value="PcsB_CC"/>
</dbReference>
<feature type="domain" description="NlpC/P60" evidence="8">
    <location>
        <begin position="266"/>
        <end position="386"/>
    </location>
</feature>
<keyword evidence="2" id="KW-0645">Protease</keyword>
<dbReference type="PANTHER" id="PTHR47053">
    <property type="entry name" value="MUREIN DD-ENDOPEPTIDASE MEPH-RELATED"/>
    <property type="match status" value="1"/>
</dbReference>
<evidence type="ECO:0000313" key="9">
    <source>
        <dbReference type="EMBL" id="WAH36548.1"/>
    </source>
</evidence>
<keyword evidence="3 7" id="KW-0732">Signal</keyword>
<reference evidence="9" key="1">
    <citation type="submission" date="2022-08" db="EMBL/GenBank/DDBJ databases">
        <title>Alicyclobacillus dauci DSM2870, complete genome.</title>
        <authorList>
            <person name="Wang Q."/>
            <person name="Cai R."/>
            <person name="Wang Z."/>
        </authorList>
    </citation>
    <scope>NUCLEOTIDE SEQUENCE</scope>
    <source>
        <strain evidence="9">DSM 28700</strain>
    </source>
</reference>
<evidence type="ECO:0000256" key="7">
    <source>
        <dbReference type="SAM" id="SignalP"/>
    </source>
</evidence>
<dbReference type="Gene3D" id="6.10.250.3150">
    <property type="match status" value="1"/>
</dbReference>
<evidence type="ECO:0000259" key="8">
    <source>
        <dbReference type="PROSITE" id="PS51935"/>
    </source>
</evidence>
<feature type="signal peptide" evidence="7">
    <location>
        <begin position="1"/>
        <end position="27"/>
    </location>
</feature>
<dbReference type="SUPFAM" id="SSF54001">
    <property type="entry name" value="Cysteine proteinases"/>
    <property type="match status" value="1"/>
</dbReference>
<keyword evidence="4" id="KW-0378">Hydrolase</keyword>
<evidence type="ECO:0000256" key="4">
    <source>
        <dbReference type="ARBA" id="ARBA00022801"/>
    </source>
</evidence>
<dbReference type="InterPro" id="IPR000064">
    <property type="entry name" value="NLP_P60_dom"/>
</dbReference>
<evidence type="ECO:0000256" key="3">
    <source>
        <dbReference type="ARBA" id="ARBA00022729"/>
    </source>
</evidence>
<dbReference type="Pfam" id="PF00877">
    <property type="entry name" value="NLPC_P60"/>
    <property type="match status" value="1"/>
</dbReference>
<dbReference type="RefSeq" id="WP_268043901.1">
    <property type="nucleotide sequence ID" value="NZ_CP104064.1"/>
</dbReference>
<protein>
    <submittedName>
        <fullName evidence="9">NlpC/P60 family protein</fullName>
    </submittedName>
</protein>
<proteinExistence type="inferred from homology"/>
<keyword evidence="6" id="KW-0175">Coiled coil</keyword>
<feature type="chain" id="PRO_5046801152" evidence="7">
    <location>
        <begin position="28"/>
        <end position="387"/>
    </location>
</feature>
<evidence type="ECO:0000256" key="2">
    <source>
        <dbReference type="ARBA" id="ARBA00022670"/>
    </source>
</evidence>
<dbReference type="Pfam" id="PF24568">
    <property type="entry name" value="CC_PcsB"/>
    <property type="match status" value="1"/>
</dbReference>
<dbReference type="PROSITE" id="PS51935">
    <property type="entry name" value="NLPC_P60"/>
    <property type="match status" value="1"/>
</dbReference>
<feature type="coiled-coil region" evidence="6">
    <location>
        <begin position="30"/>
        <end position="120"/>
    </location>
</feature>
<sequence length="387" mass="42371">MKYSTKVLSIGVSLLAGLAWNMPFAQAKSLSSEHQQLTQLQNERAQVQKNISADQAKANTVKATIAAYSNSLKALTSQINSSNAQLSSLQSAEKSLNDQLNRDQEQLKQQQNDLMQIIQAEYEDGNVSYLNVLFHATSFSDLLSRMYDISLVANQQNQVVNSVKKLKDAVVAKQAQVKSSEQKVSATKAQLVTLQQTQQNIKAQQQRDLVKIQSDIQSGKTKQGMLESQIQLTQSQIQAIEAQTQAAEQQASNPSYVRQQQASLVSADTSSLIKYAESFMGTPYVWGGTSPSGFDCSGFTQYVLGHFGVSINRTSEAQFASGMPVDRGNLQTGDLVFFSTYAPGATHVGIYIGNGLMVDSEDMGVSIDGVFNSYWGPKYIGARRYIK</sequence>
<name>A0ABY6Z0Z5_9BACL</name>
<gene>
    <name evidence="9" type="ORF">NZD86_20440</name>
</gene>
<accession>A0ABY6Z0Z5</accession>
<dbReference type="EMBL" id="CP104064">
    <property type="protein sequence ID" value="WAH36548.1"/>
    <property type="molecule type" value="Genomic_DNA"/>
</dbReference>
<evidence type="ECO:0000256" key="5">
    <source>
        <dbReference type="ARBA" id="ARBA00022807"/>
    </source>
</evidence>
<evidence type="ECO:0000256" key="1">
    <source>
        <dbReference type="ARBA" id="ARBA00007074"/>
    </source>
</evidence>
<dbReference type="InterPro" id="IPR051202">
    <property type="entry name" value="Peptidase_C40"/>
</dbReference>
<organism evidence="9 10">
    <name type="scientific">Alicyclobacillus dauci</name>
    <dbReference type="NCBI Taxonomy" id="1475485"/>
    <lineage>
        <taxon>Bacteria</taxon>
        <taxon>Bacillati</taxon>
        <taxon>Bacillota</taxon>
        <taxon>Bacilli</taxon>
        <taxon>Bacillales</taxon>
        <taxon>Alicyclobacillaceae</taxon>
        <taxon>Alicyclobacillus</taxon>
    </lineage>
</organism>
<dbReference type="Gene3D" id="3.90.1720.10">
    <property type="entry name" value="endopeptidase domain like (from Nostoc punctiforme)"/>
    <property type="match status" value="1"/>
</dbReference>
<evidence type="ECO:0000256" key="6">
    <source>
        <dbReference type="SAM" id="Coils"/>
    </source>
</evidence>
<dbReference type="InterPro" id="IPR038765">
    <property type="entry name" value="Papain-like_cys_pep_sf"/>
</dbReference>
<dbReference type="Proteomes" id="UP001164803">
    <property type="component" value="Chromosome"/>
</dbReference>
<evidence type="ECO:0000313" key="10">
    <source>
        <dbReference type="Proteomes" id="UP001164803"/>
    </source>
</evidence>
<keyword evidence="10" id="KW-1185">Reference proteome</keyword>
<keyword evidence="5" id="KW-0788">Thiol protease</keyword>
<dbReference type="PANTHER" id="PTHR47053:SF1">
    <property type="entry name" value="MUREIN DD-ENDOPEPTIDASE MEPH-RELATED"/>
    <property type="match status" value="1"/>
</dbReference>